<proteinExistence type="predicted"/>
<comment type="caution">
    <text evidence="2">The sequence shown here is derived from an EMBL/GenBank/DDBJ whole genome shotgun (WGS) entry which is preliminary data.</text>
</comment>
<evidence type="ECO:0000313" key="3">
    <source>
        <dbReference type="Proteomes" id="UP000276133"/>
    </source>
</evidence>
<feature type="chain" id="PRO_5018236601" evidence="1">
    <location>
        <begin position="34"/>
        <end position="73"/>
    </location>
</feature>
<feature type="signal peptide" evidence="1">
    <location>
        <begin position="1"/>
        <end position="33"/>
    </location>
</feature>
<keyword evidence="1" id="KW-0732">Signal</keyword>
<sequence length="73" mass="8364">MQVFFAKLAFRNPKFLLTYLLFILTFLPAKIEADFIKDKGPLEGSFESLRVLRLSLKGGMRNAENGIPQAKFR</sequence>
<reference evidence="2 3" key="1">
    <citation type="journal article" date="2018" name="Sci. Rep.">
        <title>Genomic signatures of local adaptation to the degree of environmental predictability in rotifers.</title>
        <authorList>
            <person name="Franch-Gras L."/>
            <person name="Hahn C."/>
            <person name="Garcia-Roger E.M."/>
            <person name="Carmona M.J."/>
            <person name="Serra M."/>
            <person name="Gomez A."/>
        </authorList>
    </citation>
    <scope>NUCLEOTIDE SEQUENCE [LARGE SCALE GENOMIC DNA]</scope>
    <source>
        <strain evidence="2">HYR1</strain>
    </source>
</reference>
<evidence type="ECO:0000313" key="2">
    <source>
        <dbReference type="EMBL" id="RNA25188.1"/>
    </source>
</evidence>
<keyword evidence="3" id="KW-1185">Reference proteome</keyword>
<dbReference type="Proteomes" id="UP000276133">
    <property type="component" value="Unassembled WGS sequence"/>
</dbReference>
<protein>
    <submittedName>
        <fullName evidence="2">Uncharacterized protein</fullName>
    </submittedName>
</protein>
<evidence type="ECO:0000256" key="1">
    <source>
        <dbReference type="SAM" id="SignalP"/>
    </source>
</evidence>
<organism evidence="2 3">
    <name type="scientific">Brachionus plicatilis</name>
    <name type="common">Marine rotifer</name>
    <name type="synonym">Brachionus muelleri</name>
    <dbReference type="NCBI Taxonomy" id="10195"/>
    <lineage>
        <taxon>Eukaryota</taxon>
        <taxon>Metazoa</taxon>
        <taxon>Spiralia</taxon>
        <taxon>Gnathifera</taxon>
        <taxon>Rotifera</taxon>
        <taxon>Eurotatoria</taxon>
        <taxon>Monogononta</taxon>
        <taxon>Pseudotrocha</taxon>
        <taxon>Ploima</taxon>
        <taxon>Brachionidae</taxon>
        <taxon>Brachionus</taxon>
    </lineage>
</organism>
<dbReference type="AlphaFoldDB" id="A0A3M7RPH9"/>
<accession>A0A3M7RPH9</accession>
<gene>
    <name evidence="2" type="ORF">BpHYR1_019670</name>
</gene>
<dbReference type="EMBL" id="REGN01002965">
    <property type="protein sequence ID" value="RNA25188.1"/>
    <property type="molecule type" value="Genomic_DNA"/>
</dbReference>
<name>A0A3M7RPH9_BRAPC</name>